<sequence>MLKGAEAFLPWSGCKSARTNRTYTERCINMTLRQTDSLNQQGITVFSTLCFTMKPNRTIPPASVQTKYALGIIALIPSLRDPYSDNEYSGSGYLAWRIKTVQHNSAAQSSTSTTYQDSPKRTREVPCTDKQLLGEGCREVISFLKHSSAESAVKEKTRATFQYRQTLVQDQKCSSTVLDIDPDPSMMFGEEVSGRFLAKWPAFFKRRILTECRKLTYNEHIENLLSVEHDTGWDSDLSGIRLLVHLLPPTSKGHKESAKISSCQAVNHLERYLRMGASVETFLAGVEPGQPFPLCVGENKSSIQRYYIIIDLKAIPCKAHTSSASFNDLFKAHIIFSVNYHESLYNFYTFIHTKIFNIHVGSAKKSPRVRELKARFLHDA</sequence>
<keyword evidence="2" id="KW-1185">Reference proteome</keyword>
<accession>A0ABV0WHD2</accession>
<comment type="caution">
    <text evidence="1">The sequence shown here is derived from an EMBL/GenBank/DDBJ whole genome shotgun (WGS) entry which is preliminary data.</text>
</comment>
<protein>
    <submittedName>
        <fullName evidence="1">Uncharacterized protein</fullName>
    </submittedName>
</protein>
<proteinExistence type="predicted"/>
<dbReference type="Proteomes" id="UP001444071">
    <property type="component" value="Unassembled WGS sequence"/>
</dbReference>
<gene>
    <name evidence="1" type="ORF">XENORESO_015529</name>
</gene>
<name>A0ABV0WHD2_9TELE</name>
<evidence type="ECO:0000313" key="1">
    <source>
        <dbReference type="EMBL" id="MEQ2268801.1"/>
    </source>
</evidence>
<dbReference type="PANTHER" id="PTHR31025:SF29">
    <property type="entry name" value="SI:CH211-196P9.1"/>
    <property type="match status" value="1"/>
</dbReference>
<evidence type="ECO:0000313" key="2">
    <source>
        <dbReference type="Proteomes" id="UP001444071"/>
    </source>
</evidence>
<dbReference type="EMBL" id="JAHRIM010050550">
    <property type="protein sequence ID" value="MEQ2268801.1"/>
    <property type="molecule type" value="Genomic_DNA"/>
</dbReference>
<dbReference type="PANTHER" id="PTHR31025">
    <property type="entry name" value="SI:CH211-196P9.1-RELATED"/>
    <property type="match status" value="1"/>
</dbReference>
<organism evidence="1 2">
    <name type="scientific">Xenotaenia resolanae</name>
    <dbReference type="NCBI Taxonomy" id="208358"/>
    <lineage>
        <taxon>Eukaryota</taxon>
        <taxon>Metazoa</taxon>
        <taxon>Chordata</taxon>
        <taxon>Craniata</taxon>
        <taxon>Vertebrata</taxon>
        <taxon>Euteleostomi</taxon>
        <taxon>Actinopterygii</taxon>
        <taxon>Neopterygii</taxon>
        <taxon>Teleostei</taxon>
        <taxon>Neoteleostei</taxon>
        <taxon>Acanthomorphata</taxon>
        <taxon>Ovalentaria</taxon>
        <taxon>Atherinomorphae</taxon>
        <taxon>Cyprinodontiformes</taxon>
        <taxon>Goodeidae</taxon>
        <taxon>Xenotaenia</taxon>
    </lineage>
</organism>
<reference evidence="1 2" key="1">
    <citation type="submission" date="2021-06" db="EMBL/GenBank/DDBJ databases">
        <authorList>
            <person name="Palmer J.M."/>
        </authorList>
    </citation>
    <scope>NUCLEOTIDE SEQUENCE [LARGE SCALE GENOMIC DNA]</scope>
    <source>
        <strain evidence="1 2">XR_2019</strain>
        <tissue evidence="1">Muscle</tissue>
    </source>
</reference>